<dbReference type="Gene3D" id="3.40.50.1580">
    <property type="entry name" value="Nucleoside phosphorylase domain"/>
    <property type="match status" value="1"/>
</dbReference>
<dbReference type="GO" id="GO:0003824">
    <property type="term" value="F:catalytic activity"/>
    <property type="evidence" value="ECO:0007669"/>
    <property type="project" value="InterPro"/>
</dbReference>
<dbReference type="STRING" id="1036611.A0A1L9PXM0"/>
<feature type="domain" description="Nucleoside phosphorylase" evidence="1">
    <location>
        <begin position="44"/>
        <end position="302"/>
    </location>
</feature>
<dbReference type="Proteomes" id="UP000184073">
    <property type="component" value="Unassembled WGS sequence"/>
</dbReference>
<dbReference type="PANTHER" id="PTHR46082:SF11">
    <property type="entry name" value="AAA+ ATPASE DOMAIN-CONTAINING PROTEIN-RELATED"/>
    <property type="match status" value="1"/>
</dbReference>
<reference evidence="3" key="1">
    <citation type="journal article" date="2017" name="Genome Biol.">
        <title>Comparative genomics reveals high biological diversity and specific adaptations in the industrially and medically important fungal genus Aspergillus.</title>
        <authorList>
            <person name="de Vries R.P."/>
            <person name="Riley R."/>
            <person name="Wiebenga A."/>
            <person name="Aguilar-Osorio G."/>
            <person name="Amillis S."/>
            <person name="Uchima C.A."/>
            <person name="Anderluh G."/>
            <person name="Asadollahi M."/>
            <person name="Askin M."/>
            <person name="Barry K."/>
            <person name="Battaglia E."/>
            <person name="Bayram O."/>
            <person name="Benocci T."/>
            <person name="Braus-Stromeyer S.A."/>
            <person name="Caldana C."/>
            <person name="Canovas D."/>
            <person name="Cerqueira G.C."/>
            <person name="Chen F."/>
            <person name="Chen W."/>
            <person name="Choi C."/>
            <person name="Clum A."/>
            <person name="Dos Santos R.A."/>
            <person name="Damasio A.R."/>
            <person name="Diallinas G."/>
            <person name="Emri T."/>
            <person name="Fekete E."/>
            <person name="Flipphi M."/>
            <person name="Freyberg S."/>
            <person name="Gallo A."/>
            <person name="Gournas C."/>
            <person name="Habgood R."/>
            <person name="Hainaut M."/>
            <person name="Harispe M.L."/>
            <person name="Henrissat B."/>
            <person name="Hilden K.S."/>
            <person name="Hope R."/>
            <person name="Hossain A."/>
            <person name="Karabika E."/>
            <person name="Karaffa L."/>
            <person name="Karanyi Z."/>
            <person name="Krasevec N."/>
            <person name="Kuo A."/>
            <person name="Kusch H."/>
            <person name="LaButti K."/>
            <person name="Lagendijk E.L."/>
            <person name="Lapidus A."/>
            <person name="Levasseur A."/>
            <person name="Lindquist E."/>
            <person name="Lipzen A."/>
            <person name="Logrieco A.F."/>
            <person name="MacCabe A."/>
            <person name="Maekelae M.R."/>
            <person name="Malavazi I."/>
            <person name="Melin P."/>
            <person name="Meyer V."/>
            <person name="Mielnichuk N."/>
            <person name="Miskei M."/>
            <person name="Molnar A.P."/>
            <person name="Mule G."/>
            <person name="Ngan C.Y."/>
            <person name="Orejas M."/>
            <person name="Orosz E."/>
            <person name="Ouedraogo J.P."/>
            <person name="Overkamp K.M."/>
            <person name="Park H.-S."/>
            <person name="Perrone G."/>
            <person name="Piumi F."/>
            <person name="Punt P.J."/>
            <person name="Ram A.F."/>
            <person name="Ramon A."/>
            <person name="Rauscher S."/>
            <person name="Record E."/>
            <person name="Riano-Pachon D.M."/>
            <person name="Robert V."/>
            <person name="Roehrig J."/>
            <person name="Ruller R."/>
            <person name="Salamov A."/>
            <person name="Salih N.S."/>
            <person name="Samson R.A."/>
            <person name="Sandor E."/>
            <person name="Sanguinetti M."/>
            <person name="Schuetze T."/>
            <person name="Sepcic K."/>
            <person name="Shelest E."/>
            <person name="Sherlock G."/>
            <person name="Sophianopoulou V."/>
            <person name="Squina F.M."/>
            <person name="Sun H."/>
            <person name="Susca A."/>
            <person name="Todd R.B."/>
            <person name="Tsang A."/>
            <person name="Unkles S.E."/>
            <person name="van de Wiele N."/>
            <person name="van Rossen-Uffink D."/>
            <person name="Oliveira J.V."/>
            <person name="Vesth T.C."/>
            <person name="Visser J."/>
            <person name="Yu J.-H."/>
            <person name="Zhou M."/>
            <person name="Andersen M.R."/>
            <person name="Archer D.B."/>
            <person name="Baker S.E."/>
            <person name="Benoit I."/>
            <person name="Brakhage A.A."/>
            <person name="Braus G.H."/>
            <person name="Fischer R."/>
            <person name="Frisvad J.C."/>
            <person name="Goldman G.H."/>
            <person name="Houbraken J."/>
            <person name="Oakley B."/>
            <person name="Pocsi I."/>
            <person name="Scazzocchio C."/>
            <person name="Seiboth B."/>
            <person name="vanKuyk P.A."/>
            <person name="Wortman J."/>
            <person name="Dyer P.S."/>
            <person name="Grigoriev I.V."/>
        </authorList>
    </citation>
    <scope>NUCLEOTIDE SEQUENCE [LARGE SCALE GENOMIC DNA]</scope>
    <source>
        <strain evidence="3">CBS 583.65</strain>
    </source>
</reference>
<evidence type="ECO:0000313" key="3">
    <source>
        <dbReference type="Proteomes" id="UP000184073"/>
    </source>
</evidence>
<dbReference type="PANTHER" id="PTHR46082">
    <property type="entry name" value="ATP/GTP-BINDING PROTEIN-RELATED"/>
    <property type="match status" value="1"/>
</dbReference>
<protein>
    <recommendedName>
        <fullName evidence="1">Nucleoside phosphorylase domain-containing protein</fullName>
    </recommendedName>
</protein>
<gene>
    <name evidence="2" type="ORF">ASPVEDRAFT_139854</name>
</gene>
<dbReference type="VEuPathDB" id="FungiDB:ASPVEDRAFT_139854"/>
<proteinExistence type="predicted"/>
<feature type="non-terminal residue" evidence="2">
    <location>
        <position position="309"/>
    </location>
</feature>
<accession>A0A1L9PXM0</accession>
<sequence>MSSSRIRLSHDAYRVGWISALPLEKTAAIAMLDASHASLPQPKSDNNTYHLGEIGNHNIVIACLPSGRYGLTSAAVVSQQMLATFPSIEFGLMVGIGGGVPSTLADIRLGDIVVSKPTGLFPGVVQYDYGKALGDGSFHRTGSLNNPPDRLLTAISDLEAIHRLGNNNIAIHLNNAANMHPSMTASLIYPGTDEDILFKASYVHEDDKPSCSSCDRSQIVTRSPRELTTPFIHYGLIASANQVMKNAQTRDKLGEELGILCFEMEAAGLMNHFPCLVIRGICDYSDSHKNKQWQTYAAATAAAYARELL</sequence>
<dbReference type="InterPro" id="IPR053137">
    <property type="entry name" value="NLR-like"/>
</dbReference>
<keyword evidence="3" id="KW-1185">Reference proteome</keyword>
<dbReference type="GeneID" id="63723116"/>
<dbReference type="GO" id="GO:0009116">
    <property type="term" value="P:nucleoside metabolic process"/>
    <property type="evidence" value="ECO:0007669"/>
    <property type="project" value="InterPro"/>
</dbReference>
<dbReference type="EMBL" id="KV878134">
    <property type="protein sequence ID" value="OJJ06291.1"/>
    <property type="molecule type" value="Genomic_DNA"/>
</dbReference>
<dbReference type="InterPro" id="IPR000845">
    <property type="entry name" value="Nucleoside_phosphorylase_d"/>
</dbReference>
<dbReference type="AlphaFoldDB" id="A0A1L9PXM0"/>
<name>A0A1L9PXM0_ASPVE</name>
<dbReference type="Pfam" id="PF01048">
    <property type="entry name" value="PNP_UDP_1"/>
    <property type="match status" value="1"/>
</dbReference>
<dbReference type="OrthoDB" id="1577640at2759"/>
<dbReference type="InterPro" id="IPR035994">
    <property type="entry name" value="Nucleoside_phosphorylase_sf"/>
</dbReference>
<evidence type="ECO:0000313" key="2">
    <source>
        <dbReference type="EMBL" id="OJJ06291.1"/>
    </source>
</evidence>
<organism evidence="2 3">
    <name type="scientific">Aspergillus versicolor CBS 583.65</name>
    <dbReference type="NCBI Taxonomy" id="1036611"/>
    <lineage>
        <taxon>Eukaryota</taxon>
        <taxon>Fungi</taxon>
        <taxon>Dikarya</taxon>
        <taxon>Ascomycota</taxon>
        <taxon>Pezizomycotina</taxon>
        <taxon>Eurotiomycetes</taxon>
        <taxon>Eurotiomycetidae</taxon>
        <taxon>Eurotiales</taxon>
        <taxon>Aspergillaceae</taxon>
        <taxon>Aspergillus</taxon>
        <taxon>Aspergillus subgen. Nidulantes</taxon>
    </lineage>
</organism>
<evidence type="ECO:0000259" key="1">
    <source>
        <dbReference type="Pfam" id="PF01048"/>
    </source>
</evidence>
<dbReference type="RefSeq" id="XP_040672053.1">
    <property type="nucleotide sequence ID" value="XM_040807605.1"/>
</dbReference>
<dbReference type="SUPFAM" id="SSF53167">
    <property type="entry name" value="Purine and uridine phosphorylases"/>
    <property type="match status" value="1"/>
</dbReference>